<keyword evidence="4" id="KW-0862">Zinc</keyword>
<dbReference type="PANTHER" id="PTHR30471:SF3">
    <property type="entry name" value="UPF0758 PROTEIN YEES-RELATED"/>
    <property type="match status" value="1"/>
</dbReference>
<sequence>MPRLRYAVKEQFVAVFLNTKNRIIGAEIISEGTLTGSLVHPREVFQPAILRHAAALVVAHNHPSGDPNPSREDRELTDMLYKAGKTLGIPLLDHVVIGDGIYYSFQENGALEV</sequence>
<dbReference type="Pfam" id="PF04002">
    <property type="entry name" value="RadC"/>
    <property type="match status" value="1"/>
</dbReference>
<keyword evidence="2" id="KW-0479">Metal-binding</keyword>
<dbReference type="NCBIfam" id="TIGR00608">
    <property type="entry name" value="radc"/>
    <property type="match status" value="1"/>
</dbReference>
<protein>
    <submittedName>
        <fullName evidence="7">DNA repair protein RadC</fullName>
    </submittedName>
</protein>
<gene>
    <name evidence="7" type="ORF">EVA_14086</name>
</gene>
<proteinExistence type="predicted"/>
<evidence type="ECO:0000259" key="6">
    <source>
        <dbReference type="PROSITE" id="PS50249"/>
    </source>
</evidence>
<evidence type="ECO:0000256" key="3">
    <source>
        <dbReference type="ARBA" id="ARBA00022801"/>
    </source>
</evidence>
<dbReference type="GO" id="GO:0046872">
    <property type="term" value="F:metal ion binding"/>
    <property type="evidence" value="ECO:0007669"/>
    <property type="project" value="UniProtKB-KW"/>
</dbReference>
<dbReference type="PROSITE" id="PS50249">
    <property type="entry name" value="MPN"/>
    <property type="match status" value="1"/>
</dbReference>
<name>J9FS76_9ZZZZ</name>
<keyword evidence="3" id="KW-0378">Hydrolase</keyword>
<dbReference type="PANTHER" id="PTHR30471">
    <property type="entry name" value="DNA REPAIR PROTEIN RADC"/>
    <property type="match status" value="1"/>
</dbReference>
<evidence type="ECO:0000256" key="4">
    <source>
        <dbReference type="ARBA" id="ARBA00022833"/>
    </source>
</evidence>
<evidence type="ECO:0000256" key="1">
    <source>
        <dbReference type="ARBA" id="ARBA00022670"/>
    </source>
</evidence>
<organism evidence="7">
    <name type="scientific">gut metagenome</name>
    <dbReference type="NCBI Taxonomy" id="749906"/>
    <lineage>
        <taxon>unclassified sequences</taxon>
        <taxon>metagenomes</taxon>
        <taxon>organismal metagenomes</taxon>
    </lineage>
</organism>
<dbReference type="InterPro" id="IPR037518">
    <property type="entry name" value="MPN"/>
</dbReference>
<keyword evidence="5" id="KW-0482">Metalloprotease</keyword>
<reference evidence="7" key="1">
    <citation type="journal article" date="2012" name="PLoS ONE">
        <title>Gene sets for utilization of primary and secondary nutrition supplies in the distal gut of endangered iberian lynx.</title>
        <authorList>
            <person name="Alcaide M."/>
            <person name="Messina E."/>
            <person name="Richter M."/>
            <person name="Bargiela R."/>
            <person name="Peplies J."/>
            <person name="Huws S.A."/>
            <person name="Newbold C.J."/>
            <person name="Golyshin P.N."/>
            <person name="Simon M.A."/>
            <person name="Lopez G."/>
            <person name="Yakimov M.M."/>
            <person name="Ferrer M."/>
        </authorList>
    </citation>
    <scope>NUCLEOTIDE SEQUENCE</scope>
</reference>
<comment type="caution">
    <text evidence="7">The sequence shown here is derived from an EMBL/GenBank/DDBJ whole genome shotgun (WGS) entry which is preliminary data.</text>
</comment>
<dbReference type="GO" id="GO:0008237">
    <property type="term" value="F:metallopeptidase activity"/>
    <property type="evidence" value="ECO:0007669"/>
    <property type="project" value="UniProtKB-KW"/>
</dbReference>
<dbReference type="PROSITE" id="PS01302">
    <property type="entry name" value="UPF0758"/>
    <property type="match status" value="1"/>
</dbReference>
<dbReference type="CDD" id="cd08071">
    <property type="entry name" value="MPN_DUF2466"/>
    <property type="match status" value="1"/>
</dbReference>
<evidence type="ECO:0000313" key="7">
    <source>
        <dbReference type="EMBL" id="EJW97806.1"/>
    </source>
</evidence>
<dbReference type="InterPro" id="IPR001405">
    <property type="entry name" value="UPF0758"/>
</dbReference>
<dbReference type="AlphaFoldDB" id="J9FS76"/>
<keyword evidence="1" id="KW-0645">Protease</keyword>
<dbReference type="SUPFAM" id="SSF102712">
    <property type="entry name" value="JAB1/MPN domain"/>
    <property type="match status" value="1"/>
</dbReference>
<evidence type="ECO:0000256" key="2">
    <source>
        <dbReference type="ARBA" id="ARBA00022723"/>
    </source>
</evidence>
<accession>J9FS76</accession>
<dbReference type="EMBL" id="AMCI01004577">
    <property type="protein sequence ID" value="EJW97806.1"/>
    <property type="molecule type" value="Genomic_DNA"/>
</dbReference>
<dbReference type="GO" id="GO:0006508">
    <property type="term" value="P:proteolysis"/>
    <property type="evidence" value="ECO:0007669"/>
    <property type="project" value="UniProtKB-KW"/>
</dbReference>
<dbReference type="Gene3D" id="3.40.140.10">
    <property type="entry name" value="Cytidine Deaminase, domain 2"/>
    <property type="match status" value="1"/>
</dbReference>
<feature type="domain" description="MPN" evidence="6">
    <location>
        <begin position="1"/>
        <end position="111"/>
    </location>
</feature>
<evidence type="ECO:0000256" key="5">
    <source>
        <dbReference type="ARBA" id="ARBA00023049"/>
    </source>
</evidence>
<dbReference type="InterPro" id="IPR025657">
    <property type="entry name" value="RadC_JAB"/>
</dbReference>
<dbReference type="InterPro" id="IPR020891">
    <property type="entry name" value="UPF0758_CS"/>
</dbReference>